<dbReference type="STRING" id="1777143.AWB82_07102"/>
<gene>
    <name evidence="1" type="ORF">AWB82_07102</name>
</gene>
<keyword evidence="2" id="KW-1185">Reference proteome</keyword>
<organism evidence="1 2">
    <name type="scientific">Caballeronia glebae</name>
    <dbReference type="NCBI Taxonomy" id="1777143"/>
    <lineage>
        <taxon>Bacteria</taxon>
        <taxon>Pseudomonadati</taxon>
        <taxon>Pseudomonadota</taxon>
        <taxon>Betaproteobacteria</taxon>
        <taxon>Burkholderiales</taxon>
        <taxon>Burkholderiaceae</taxon>
        <taxon>Caballeronia</taxon>
    </lineage>
</organism>
<proteinExistence type="predicted"/>
<evidence type="ECO:0000313" key="2">
    <source>
        <dbReference type="Proteomes" id="UP000054596"/>
    </source>
</evidence>
<reference evidence="1" key="1">
    <citation type="submission" date="2016-01" db="EMBL/GenBank/DDBJ databases">
        <authorList>
            <person name="Peeters C."/>
        </authorList>
    </citation>
    <scope>NUCLEOTIDE SEQUENCE [LARGE SCALE GENOMIC DNA]</scope>
    <source>
        <strain evidence="1">LMG 29325</strain>
    </source>
</reference>
<comment type="caution">
    <text evidence="1">The sequence shown here is derived from an EMBL/GenBank/DDBJ whole genome shotgun (WGS) entry which is preliminary data.</text>
</comment>
<accession>A0A158DRD6</accession>
<sequence>MMKEFFKALAGDVASGKAKVAWEEKGLAVQKRLVGAYGMTSDTLVEQLKKRSLLLRAHGNDICIVERAGRLISERPAA</sequence>
<name>A0A158DRD6_9BURK</name>
<dbReference type="EMBL" id="FCOJ02000115">
    <property type="protein sequence ID" value="SAK97135.1"/>
    <property type="molecule type" value="Genomic_DNA"/>
</dbReference>
<protein>
    <submittedName>
        <fullName evidence="1">Uncharacterized protein</fullName>
    </submittedName>
</protein>
<dbReference type="Proteomes" id="UP000054596">
    <property type="component" value="Unassembled WGS sequence"/>
</dbReference>
<evidence type="ECO:0000313" key="1">
    <source>
        <dbReference type="EMBL" id="SAK97135.1"/>
    </source>
</evidence>
<dbReference type="AlphaFoldDB" id="A0A158DRD6"/>